<proteinExistence type="predicted"/>
<evidence type="ECO:0000313" key="2">
    <source>
        <dbReference type="EMBL" id="CEG23423.1"/>
    </source>
</evidence>
<gene>
    <name evidence="2" type="ORF">BN1080_02399</name>
</gene>
<feature type="transmembrane region" description="Helical" evidence="1">
    <location>
        <begin position="12"/>
        <end position="32"/>
    </location>
</feature>
<feature type="transmembrane region" description="Helical" evidence="1">
    <location>
        <begin position="76"/>
        <end position="99"/>
    </location>
</feature>
<feature type="transmembrane region" description="Helical" evidence="1">
    <location>
        <begin position="44"/>
        <end position="64"/>
    </location>
</feature>
<keyword evidence="3" id="KW-1185">Reference proteome</keyword>
<keyword evidence="1" id="KW-0472">Membrane</keyword>
<dbReference type="OrthoDB" id="2660529at2"/>
<evidence type="ECO:0000256" key="1">
    <source>
        <dbReference type="SAM" id="Phobius"/>
    </source>
</evidence>
<dbReference type="RefSeq" id="WP_052652218.1">
    <property type="nucleotide sequence ID" value="NZ_CCXS01000001.1"/>
</dbReference>
<dbReference type="Proteomes" id="UP000043699">
    <property type="component" value="Unassembled WGS sequence"/>
</dbReference>
<protein>
    <submittedName>
        <fullName evidence="2">Uncharacterized protein</fullName>
    </submittedName>
</protein>
<keyword evidence="1" id="KW-1133">Transmembrane helix</keyword>
<feature type="transmembrane region" description="Helical" evidence="1">
    <location>
        <begin position="111"/>
        <end position="133"/>
    </location>
</feature>
<dbReference type="EMBL" id="CCXS01000001">
    <property type="protein sequence ID" value="CEG23423.1"/>
    <property type="molecule type" value="Genomic_DNA"/>
</dbReference>
<sequence length="148" mass="16820">MKQFWKLNAVSMLYALMIAIPVELMLNVYRISRVGNMEIGTVNSLTGIILLLEMTLGTLLFYKLIQKWLGRKNSNYWTVILWLPYFVLYLYGFATLFPISYGGDMPNPASGLMIIAGLFVYPFYILILTSAALPIDYGKKDEADSLLN</sequence>
<dbReference type="AlphaFoldDB" id="A0A098EMB1"/>
<evidence type="ECO:0000313" key="3">
    <source>
        <dbReference type="Proteomes" id="UP000043699"/>
    </source>
</evidence>
<accession>A0A098EMB1</accession>
<name>A0A098EMB1_9BACL</name>
<dbReference type="STRING" id="1499687.BN1080_02399"/>
<reference evidence="2 3" key="1">
    <citation type="submission" date="2014-09" db="EMBL/GenBank/DDBJ databases">
        <authorList>
            <person name="Urmite Genomes Urmite Genomes"/>
        </authorList>
    </citation>
    <scope>NUCLEOTIDE SEQUENCE [LARGE SCALE GENOMIC DNA]</scope>
    <source>
        <strain evidence="2 3">ES2</strain>
    </source>
</reference>
<organism evidence="2 3">
    <name type="scientific">Planococcus massiliensis</name>
    <dbReference type="NCBI Taxonomy" id="1499687"/>
    <lineage>
        <taxon>Bacteria</taxon>
        <taxon>Bacillati</taxon>
        <taxon>Bacillota</taxon>
        <taxon>Bacilli</taxon>
        <taxon>Bacillales</taxon>
        <taxon>Caryophanaceae</taxon>
        <taxon>Planococcus</taxon>
    </lineage>
</organism>
<keyword evidence="1" id="KW-0812">Transmembrane</keyword>